<dbReference type="GO" id="GO:0046047">
    <property type="term" value="P:TTP catabolic process"/>
    <property type="evidence" value="ECO:0007669"/>
    <property type="project" value="TreeGrafter"/>
</dbReference>
<dbReference type="PANTHER" id="PTHR30522:SF0">
    <property type="entry name" value="NUCLEOSIDE TRIPHOSPHATE PYROPHOSPHOHYDROLASE"/>
    <property type="match status" value="1"/>
</dbReference>
<evidence type="ECO:0000313" key="2">
    <source>
        <dbReference type="EMBL" id="HHS52264.1"/>
    </source>
</evidence>
<dbReference type="EMBL" id="DTLI01000136">
    <property type="protein sequence ID" value="HHS52264.1"/>
    <property type="molecule type" value="Genomic_DNA"/>
</dbReference>
<dbReference type="NCBIfam" id="NF007113">
    <property type="entry name" value="PRK09562.1"/>
    <property type="match status" value="1"/>
</dbReference>
<dbReference type="GO" id="GO:0046076">
    <property type="term" value="P:dTTP catabolic process"/>
    <property type="evidence" value="ECO:0007669"/>
    <property type="project" value="TreeGrafter"/>
</dbReference>
<dbReference type="EC" id="3.6.1.9" evidence="2"/>
<sequence>MVHELIKVLKKLRRECPWDRKQTLQSVRPLIKSEVFELDSAIQEKNIDKIVEELGDLLFLLLFVARILEEKKKIRFSKITKRIKDKLVRRHPHVFKGVKVKNIAEILKNWERIKQKEKKGKNYSILASVPEGLPALPKAQLVQERVARVGFDFSDYKGVLKKVSEEVTELKKEIESRRKPVRLRRISEEFGDLLFSLVNLARHLDIDAESSLEKATNKFIKRFMALEKDFLKNKKDLIKSSLKEKDRVWERVKTKSTFSG</sequence>
<dbReference type="GO" id="GO:0046081">
    <property type="term" value="P:dUTP catabolic process"/>
    <property type="evidence" value="ECO:0007669"/>
    <property type="project" value="TreeGrafter"/>
</dbReference>
<dbReference type="InterPro" id="IPR004518">
    <property type="entry name" value="MazG-like_dom"/>
</dbReference>
<dbReference type="GO" id="GO:0006203">
    <property type="term" value="P:dGTP catabolic process"/>
    <property type="evidence" value="ECO:0007669"/>
    <property type="project" value="TreeGrafter"/>
</dbReference>
<accession>A0A7C6AA35</accession>
<comment type="caution">
    <text evidence="2">The sequence shown here is derived from an EMBL/GenBank/DDBJ whole genome shotgun (WGS) entry which is preliminary data.</text>
</comment>
<dbReference type="GO" id="GO:0046052">
    <property type="term" value="P:UTP catabolic process"/>
    <property type="evidence" value="ECO:0007669"/>
    <property type="project" value="TreeGrafter"/>
</dbReference>
<dbReference type="PANTHER" id="PTHR30522">
    <property type="entry name" value="NUCLEOSIDE TRIPHOSPHATE PYROPHOSPHOHYDROLASE"/>
    <property type="match status" value="1"/>
</dbReference>
<feature type="domain" description="NTP pyrophosphohydrolase MazG-like" evidence="1">
    <location>
        <begin position="22"/>
        <end position="95"/>
    </location>
</feature>
<protein>
    <submittedName>
        <fullName evidence="2">Nucleoside triphosphate pyrophosphohydrolase</fullName>
        <ecNumber evidence="2">3.6.1.9</ecNumber>
    </submittedName>
</protein>
<dbReference type="InterPro" id="IPR048011">
    <property type="entry name" value="NTP-PPase_MazG-like_C"/>
</dbReference>
<dbReference type="GO" id="GO:0046061">
    <property type="term" value="P:dATP catabolic process"/>
    <property type="evidence" value="ECO:0007669"/>
    <property type="project" value="TreeGrafter"/>
</dbReference>
<reference evidence="2" key="1">
    <citation type="journal article" date="2020" name="mSystems">
        <title>Genome- and Community-Level Interaction Insights into Carbon Utilization and Element Cycling Functions of Hydrothermarchaeota in Hydrothermal Sediment.</title>
        <authorList>
            <person name="Zhou Z."/>
            <person name="Liu Y."/>
            <person name="Xu W."/>
            <person name="Pan J."/>
            <person name="Luo Z.H."/>
            <person name="Li M."/>
        </authorList>
    </citation>
    <scope>NUCLEOTIDE SEQUENCE [LARGE SCALE GENOMIC DNA]</scope>
    <source>
        <strain evidence="2">SpSt-876</strain>
    </source>
</reference>
<dbReference type="InterPro" id="IPR048015">
    <property type="entry name" value="NTP-PPase_MazG-like_N"/>
</dbReference>
<dbReference type="CDD" id="cd11529">
    <property type="entry name" value="NTP-PPase_MazG_Cterm"/>
    <property type="match status" value="1"/>
</dbReference>
<keyword evidence="2" id="KW-0378">Hydrolase</keyword>
<evidence type="ECO:0000259" key="1">
    <source>
        <dbReference type="Pfam" id="PF03819"/>
    </source>
</evidence>
<dbReference type="InterPro" id="IPR011551">
    <property type="entry name" value="NTP_PyrPHydrolase_MazG"/>
</dbReference>
<gene>
    <name evidence="2" type="ORF">ENW73_05295</name>
</gene>
<dbReference type="GO" id="GO:0047429">
    <property type="term" value="F:nucleoside triphosphate diphosphatase activity"/>
    <property type="evidence" value="ECO:0007669"/>
    <property type="project" value="UniProtKB-EC"/>
</dbReference>
<feature type="domain" description="NTP pyrophosphohydrolase MazG-like" evidence="1">
    <location>
        <begin position="159"/>
        <end position="222"/>
    </location>
</feature>
<dbReference type="SUPFAM" id="SSF101386">
    <property type="entry name" value="all-alpha NTP pyrophosphatases"/>
    <property type="match status" value="2"/>
</dbReference>
<dbReference type="NCBIfam" id="TIGR00444">
    <property type="entry name" value="mazG"/>
    <property type="match status" value="1"/>
</dbReference>
<organism evidence="2">
    <name type="scientific">candidate division WOR-3 bacterium</name>
    <dbReference type="NCBI Taxonomy" id="2052148"/>
    <lineage>
        <taxon>Bacteria</taxon>
        <taxon>Bacteria division WOR-3</taxon>
    </lineage>
</organism>
<dbReference type="CDD" id="cd11528">
    <property type="entry name" value="NTP-PPase_MazG_Nterm"/>
    <property type="match status" value="1"/>
</dbReference>
<dbReference type="Gene3D" id="1.10.287.1080">
    <property type="entry name" value="MazG-like"/>
    <property type="match status" value="2"/>
</dbReference>
<proteinExistence type="predicted"/>
<dbReference type="Pfam" id="PF03819">
    <property type="entry name" value="MazG"/>
    <property type="match status" value="2"/>
</dbReference>
<name>A0A7C6AA35_UNCW3</name>
<dbReference type="AlphaFoldDB" id="A0A7C6AA35"/>